<organism evidence="6 7">
    <name type="scientific">Neurospora tetraspora</name>
    <dbReference type="NCBI Taxonomy" id="94610"/>
    <lineage>
        <taxon>Eukaryota</taxon>
        <taxon>Fungi</taxon>
        <taxon>Dikarya</taxon>
        <taxon>Ascomycota</taxon>
        <taxon>Pezizomycotina</taxon>
        <taxon>Sordariomycetes</taxon>
        <taxon>Sordariomycetidae</taxon>
        <taxon>Sordariales</taxon>
        <taxon>Sordariaceae</taxon>
        <taxon>Neurospora</taxon>
    </lineage>
</organism>
<name>A0AAE0MUL2_9PEZI</name>
<gene>
    <name evidence="6" type="ORF">B0H65DRAFT_107357</name>
</gene>
<evidence type="ECO:0000256" key="5">
    <source>
        <dbReference type="SAM" id="MobiDB-lite"/>
    </source>
</evidence>
<keyword evidence="7" id="KW-1185">Reference proteome</keyword>
<sequence length="180" mass="19530">MSSDPSDPKEYFTLYRDGSLGSALIEAIDELIIAGRFPIIPGVAPDHPVDLSSEPAGSEAADPIDLTTSTTTTEFSSPTISTNTSTSTPSSSSSPTAPTNSRPQPKSQPQQQQSLAPLTHKLTNHLLTTFDRVIAQTLATHDEVVKKTPIIKIKGRLKQYRLVNDIWSILTVPFLHRPNN</sequence>
<dbReference type="InterPro" id="IPR003194">
    <property type="entry name" value="TFIIA_gsu"/>
</dbReference>
<comment type="caution">
    <text evidence="6">The sequence shown here is derived from an EMBL/GenBank/DDBJ whole genome shotgun (WGS) entry which is preliminary data.</text>
</comment>
<dbReference type="GO" id="GO:0006367">
    <property type="term" value="P:transcription initiation at RNA polymerase II promoter"/>
    <property type="evidence" value="ECO:0007669"/>
    <property type="project" value="InterPro"/>
</dbReference>
<feature type="region of interest" description="Disordered" evidence="5">
    <location>
        <begin position="48"/>
        <end position="114"/>
    </location>
</feature>
<accession>A0AAE0MUL2</accession>
<dbReference type="Gene3D" id="1.10.287.190">
    <property type="entry name" value="Transcription factor IIA gamma subunit, alpha-helical domain"/>
    <property type="match status" value="1"/>
</dbReference>
<dbReference type="GO" id="GO:0005672">
    <property type="term" value="C:transcription factor TFIIA complex"/>
    <property type="evidence" value="ECO:0007669"/>
    <property type="project" value="InterPro"/>
</dbReference>
<dbReference type="RefSeq" id="XP_062684366.1">
    <property type="nucleotide sequence ID" value="XM_062820514.1"/>
</dbReference>
<evidence type="ECO:0000256" key="1">
    <source>
        <dbReference type="ARBA" id="ARBA00019928"/>
    </source>
</evidence>
<protein>
    <recommendedName>
        <fullName evidence="1">Transcription initiation factor IIA subunit 2</fullName>
    </recommendedName>
    <alternativeName>
        <fullName evidence="4">General transcription factor IIA subunit 2</fullName>
    </alternativeName>
    <alternativeName>
        <fullName evidence="3">Transcription initiation factor IIA small chain</fullName>
    </alternativeName>
</protein>
<reference evidence="6" key="2">
    <citation type="submission" date="2023-06" db="EMBL/GenBank/DDBJ databases">
        <authorList>
            <consortium name="Lawrence Berkeley National Laboratory"/>
            <person name="Haridas S."/>
            <person name="Hensen N."/>
            <person name="Bonometti L."/>
            <person name="Westerberg I."/>
            <person name="Brannstrom I.O."/>
            <person name="Guillou S."/>
            <person name="Cros-Aarteil S."/>
            <person name="Calhoun S."/>
            <person name="Kuo A."/>
            <person name="Mondo S."/>
            <person name="Pangilinan J."/>
            <person name="Riley R."/>
            <person name="Labutti K."/>
            <person name="Andreopoulos B."/>
            <person name="Lipzen A."/>
            <person name="Chen C."/>
            <person name="Yanf M."/>
            <person name="Daum C."/>
            <person name="Ng V."/>
            <person name="Clum A."/>
            <person name="Steindorff A."/>
            <person name="Ohm R."/>
            <person name="Martin F."/>
            <person name="Silar P."/>
            <person name="Natvig D."/>
            <person name="Lalanne C."/>
            <person name="Gautier V."/>
            <person name="Ament-Velasquez S.L."/>
            <person name="Kruys A."/>
            <person name="Hutchinson M.I."/>
            <person name="Powell A.J."/>
            <person name="Barry K."/>
            <person name="Miller A.N."/>
            <person name="Grigoriev I.V."/>
            <person name="Debuchy R."/>
            <person name="Gladieux P."/>
            <person name="Thoren M.H."/>
            <person name="Johannesson H."/>
        </authorList>
    </citation>
    <scope>NUCLEOTIDE SEQUENCE</scope>
    <source>
        <strain evidence="6">CBS 560.94</strain>
    </source>
</reference>
<reference evidence="6" key="1">
    <citation type="journal article" date="2023" name="Mol. Phylogenet. Evol.">
        <title>Genome-scale phylogeny and comparative genomics of the fungal order Sordariales.</title>
        <authorList>
            <person name="Hensen N."/>
            <person name="Bonometti L."/>
            <person name="Westerberg I."/>
            <person name="Brannstrom I.O."/>
            <person name="Guillou S."/>
            <person name="Cros-Aarteil S."/>
            <person name="Calhoun S."/>
            <person name="Haridas S."/>
            <person name="Kuo A."/>
            <person name="Mondo S."/>
            <person name="Pangilinan J."/>
            <person name="Riley R."/>
            <person name="LaButti K."/>
            <person name="Andreopoulos B."/>
            <person name="Lipzen A."/>
            <person name="Chen C."/>
            <person name="Yan M."/>
            <person name="Daum C."/>
            <person name="Ng V."/>
            <person name="Clum A."/>
            <person name="Steindorff A."/>
            <person name="Ohm R.A."/>
            <person name="Martin F."/>
            <person name="Silar P."/>
            <person name="Natvig D.O."/>
            <person name="Lalanne C."/>
            <person name="Gautier V."/>
            <person name="Ament-Velasquez S.L."/>
            <person name="Kruys A."/>
            <person name="Hutchinson M.I."/>
            <person name="Powell A.J."/>
            <person name="Barry K."/>
            <person name="Miller A.N."/>
            <person name="Grigoriev I.V."/>
            <person name="Debuchy R."/>
            <person name="Gladieux P."/>
            <person name="Hiltunen Thoren M."/>
            <person name="Johannesson H."/>
        </authorList>
    </citation>
    <scope>NUCLEOTIDE SEQUENCE</scope>
    <source>
        <strain evidence="6">CBS 560.94</strain>
    </source>
</reference>
<evidence type="ECO:0000256" key="3">
    <source>
        <dbReference type="ARBA" id="ARBA00029848"/>
    </source>
</evidence>
<feature type="compositionally biased region" description="Low complexity" evidence="5">
    <location>
        <begin position="67"/>
        <end position="114"/>
    </location>
</feature>
<comment type="function">
    <text evidence="2">TFIIA is a component of the transcription machinery of RNA polymerase II and plays an important role in transcriptional activation. TFIIA in a complex with TBP mediates transcriptional activity.</text>
</comment>
<dbReference type="EMBL" id="JAUEPP010000002">
    <property type="protein sequence ID" value="KAK3351071.1"/>
    <property type="molecule type" value="Genomic_DNA"/>
</dbReference>
<evidence type="ECO:0000256" key="2">
    <source>
        <dbReference type="ARBA" id="ARBA00024733"/>
    </source>
</evidence>
<dbReference type="Proteomes" id="UP001278500">
    <property type="component" value="Unassembled WGS sequence"/>
</dbReference>
<dbReference type="InterPro" id="IPR009083">
    <property type="entry name" value="TFIIA_a-hlx"/>
</dbReference>
<dbReference type="AlphaFoldDB" id="A0AAE0MUL2"/>
<proteinExistence type="predicted"/>
<evidence type="ECO:0000313" key="7">
    <source>
        <dbReference type="Proteomes" id="UP001278500"/>
    </source>
</evidence>
<evidence type="ECO:0000256" key="4">
    <source>
        <dbReference type="ARBA" id="ARBA00032215"/>
    </source>
</evidence>
<dbReference type="GeneID" id="87857668"/>
<dbReference type="PANTHER" id="PTHR10966">
    <property type="entry name" value="TRANSCRIPTION INITIATION FACTOR IIA SUBUNIT 2"/>
    <property type="match status" value="1"/>
</dbReference>
<evidence type="ECO:0000313" key="6">
    <source>
        <dbReference type="EMBL" id="KAK3351071.1"/>
    </source>
</evidence>